<dbReference type="InterPro" id="IPR009943">
    <property type="entry name" value="DUF1475"/>
</dbReference>
<dbReference type="EMBL" id="JAAIUW010000010">
    <property type="protein sequence ID" value="KAF7812717.1"/>
    <property type="molecule type" value="Genomic_DNA"/>
</dbReference>
<keyword evidence="3" id="KW-1185">Reference proteome</keyword>
<evidence type="ECO:0000256" key="1">
    <source>
        <dbReference type="SAM" id="Phobius"/>
    </source>
</evidence>
<sequence>MPDTLAIVPSAILMCRGVLQVVMAQGKLPDWATCAEVESETIDLPKNFCSNSVNGLYSKMDSSFWAHDRNGAEAEQKGKNSFVATLRILFSVLGVFMLLTLVYTLITDGSPFRMDLLTPCIQHHEPSQALEKQLPEPKDKFVCLYIMNDFNSSLHHLTLVPIGLMSELNGTEVVGLLWLFIANSIPSRQARTCHDLVSVIYLSSTSHELQNVCRWLTATLVDFYINVVALAVGVVKAQTFMN</sequence>
<dbReference type="Pfam" id="PF07343">
    <property type="entry name" value="DUF1475"/>
    <property type="match status" value="1"/>
</dbReference>
<proteinExistence type="predicted"/>
<dbReference type="AlphaFoldDB" id="A0A834T2N5"/>
<reference evidence="2" key="1">
    <citation type="submission" date="2020-09" db="EMBL/GenBank/DDBJ databases">
        <title>Genome-Enabled Discovery of Anthraquinone Biosynthesis in Senna tora.</title>
        <authorList>
            <person name="Kang S.-H."/>
            <person name="Pandey R.P."/>
            <person name="Lee C.-M."/>
            <person name="Sim J.-S."/>
            <person name="Jeong J.-T."/>
            <person name="Choi B.-S."/>
            <person name="Jung M."/>
            <person name="Ginzburg D."/>
            <person name="Zhao K."/>
            <person name="Won S.Y."/>
            <person name="Oh T.-J."/>
            <person name="Yu Y."/>
            <person name="Kim N.-H."/>
            <person name="Lee O.R."/>
            <person name="Lee T.-H."/>
            <person name="Bashyal P."/>
            <person name="Kim T.-S."/>
            <person name="Lee W.-H."/>
            <person name="Kawkins C."/>
            <person name="Kim C.-K."/>
            <person name="Kim J.S."/>
            <person name="Ahn B.O."/>
            <person name="Rhee S.Y."/>
            <person name="Sohng J.K."/>
        </authorList>
    </citation>
    <scope>NUCLEOTIDE SEQUENCE</scope>
    <source>
        <tissue evidence="2">Leaf</tissue>
    </source>
</reference>
<comment type="caution">
    <text evidence="2">The sequence shown here is derived from an EMBL/GenBank/DDBJ whole genome shotgun (WGS) entry which is preliminary data.</text>
</comment>
<keyword evidence="1" id="KW-1133">Transmembrane helix</keyword>
<dbReference type="Proteomes" id="UP000634136">
    <property type="component" value="Unassembled WGS sequence"/>
</dbReference>
<dbReference type="OrthoDB" id="611851at2759"/>
<evidence type="ECO:0000313" key="2">
    <source>
        <dbReference type="EMBL" id="KAF7812717.1"/>
    </source>
</evidence>
<gene>
    <name evidence="2" type="ORF">G2W53_033693</name>
</gene>
<feature type="transmembrane region" description="Helical" evidence="1">
    <location>
        <begin position="86"/>
        <end position="106"/>
    </location>
</feature>
<keyword evidence="1" id="KW-0812">Transmembrane</keyword>
<dbReference type="PANTHER" id="PTHR36318">
    <property type="entry name" value="OS06G0581300 PROTEIN"/>
    <property type="match status" value="1"/>
</dbReference>
<protein>
    <submittedName>
        <fullName evidence="2">Uncharacterized protein</fullName>
    </submittedName>
</protein>
<dbReference type="PANTHER" id="PTHR36318:SF3">
    <property type="entry name" value="OS06G0581300 PROTEIN"/>
    <property type="match status" value="1"/>
</dbReference>
<feature type="transmembrane region" description="Helical" evidence="1">
    <location>
        <begin position="159"/>
        <end position="181"/>
    </location>
</feature>
<keyword evidence="1" id="KW-0472">Membrane</keyword>
<name>A0A834T2N5_9FABA</name>
<evidence type="ECO:0000313" key="3">
    <source>
        <dbReference type="Proteomes" id="UP000634136"/>
    </source>
</evidence>
<accession>A0A834T2N5</accession>
<organism evidence="2 3">
    <name type="scientific">Senna tora</name>
    <dbReference type="NCBI Taxonomy" id="362788"/>
    <lineage>
        <taxon>Eukaryota</taxon>
        <taxon>Viridiplantae</taxon>
        <taxon>Streptophyta</taxon>
        <taxon>Embryophyta</taxon>
        <taxon>Tracheophyta</taxon>
        <taxon>Spermatophyta</taxon>
        <taxon>Magnoliopsida</taxon>
        <taxon>eudicotyledons</taxon>
        <taxon>Gunneridae</taxon>
        <taxon>Pentapetalae</taxon>
        <taxon>rosids</taxon>
        <taxon>fabids</taxon>
        <taxon>Fabales</taxon>
        <taxon>Fabaceae</taxon>
        <taxon>Caesalpinioideae</taxon>
        <taxon>Cassia clade</taxon>
        <taxon>Senna</taxon>
    </lineage>
</organism>